<evidence type="ECO:0000313" key="6">
    <source>
        <dbReference type="Proteomes" id="UP001360560"/>
    </source>
</evidence>
<dbReference type="Proteomes" id="UP001360560">
    <property type="component" value="Unassembled WGS sequence"/>
</dbReference>
<accession>A0AAV5QPE0</accession>
<keyword evidence="2" id="KW-0175">Coiled coil</keyword>
<feature type="coiled-coil region" evidence="2">
    <location>
        <begin position="268"/>
        <end position="347"/>
    </location>
</feature>
<dbReference type="GO" id="GO:0030674">
    <property type="term" value="F:protein-macromolecule adaptor activity"/>
    <property type="evidence" value="ECO:0007669"/>
    <property type="project" value="TreeGrafter"/>
</dbReference>
<dbReference type="GO" id="GO:0006995">
    <property type="term" value="P:cellular response to nitrogen starvation"/>
    <property type="evidence" value="ECO:0007669"/>
    <property type="project" value="TreeGrafter"/>
</dbReference>
<dbReference type="InterPro" id="IPR007243">
    <property type="entry name" value="Atg6/Beclin"/>
</dbReference>
<dbReference type="GO" id="GO:0000423">
    <property type="term" value="P:mitophagy"/>
    <property type="evidence" value="ECO:0007669"/>
    <property type="project" value="TreeGrafter"/>
</dbReference>
<dbReference type="EMBL" id="BTFZ01000011">
    <property type="protein sequence ID" value="GMM36790.1"/>
    <property type="molecule type" value="Genomic_DNA"/>
</dbReference>
<dbReference type="GeneID" id="90074765"/>
<protein>
    <submittedName>
        <fullName evidence="5">Beclin 1</fullName>
    </submittedName>
</protein>
<evidence type="ECO:0000256" key="2">
    <source>
        <dbReference type="SAM" id="Coils"/>
    </source>
</evidence>
<dbReference type="PANTHER" id="PTHR12768:SF4">
    <property type="entry name" value="BECLIN-1"/>
    <property type="match status" value="1"/>
</dbReference>
<sequence>MSSANSIFFRCQTCHLPLIVNDSLLNLSTAQQRLLTSEKSINKKSKDAKQQLPKPEMRLADTNTDRMKMYNEAMQQCEGFPEVLQYNIPLGDDQEEDYDDDGESMETRGPMMSPKQLHAIEDKLLDQLSELQINIDDMDDEKLLEVISNLKRSNVDNQKTKTYDEDDDPTVALMNNINMNMNYDDFQDSGATISNRINMLSKMFGILSFKYDIDYPVCVECSDTLSGQLKQQYDEAIKEKNAYLQFLNKLNKQTSPNLGKLDSSLMELRKLDEKYIDSLKEIEELEKEEAELKAEIEEIDKEIANVNIKESDLLCRKNLYELELLELNDLNNQMSNSLSEKKEIYEKLKKSNVYNDVFNISYDGAFGTINDLRLGNLKNTKVSWAEINSALGQIVLLLSIIIKKLNLNIQGYKLVPMGSYSKIEKYEPMAYQTSSAGVNQTSSTGDGQYKKTILECFSSGSSTFERLFTHNSLDQAMIGLLNIIKQMEDELKEKYDKAIELPYPINIINNKIGGLNIKLNRKITDDEWTMACKFLVTNVKYILAFSSTKINNRK</sequence>
<proteinExistence type="inferred from homology"/>
<name>A0AAV5QPE0_9ASCO</name>
<dbReference type="Pfam" id="PF04111">
    <property type="entry name" value="APG6"/>
    <property type="match status" value="1"/>
</dbReference>
<comment type="similarity">
    <text evidence="1">Belongs to the beclin family.</text>
</comment>
<dbReference type="GO" id="GO:0000407">
    <property type="term" value="C:phagophore assembly site"/>
    <property type="evidence" value="ECO:0007669"/>
    <property type="project" value="TreeGrafter"/>
</dbReference>
<dbReference type="GO" id="GO:0000045">
    <property type="term" value="P:autophagosome assembly"/>
    <property type="evidence" value="ECO:0007669"/>
    <property type="project" value="TreeGrafter"/>
</dbReference>
<evidence type="ECO:0000256" key="1">
    <source>
        <dbReference type="ARBA" id="ARBA00005965"/>
    </source>
</evidence>
<dbReference type="AlphaFoldDB" id="A0AAV5QPE0"/>
<dbReference type="PANTHER" id="PTHR12768">
    <property type="entry name" value="BECLIN 1"/>
    <property type="match status" value="1"/>
</dbReference>
<reference evidence="5 6" key="1">
    <citation type="journal article" date="2023" name="Elife">
        <title>Identification of key yeast species and microbe-microbe interactions impacting larval growth of Drosophila in the wild.</title>
        <authorList>
            <person name="Mure A."/>
            <person name="Sugiura Y."/>
            <person name="Maeda R."/>
            <person name="Honda K."/>
            <person name="Sakurai N."/>
            <person name="Takahashi Y."/>
            <person name="Watada M."/>
            <person name="Katoh T."/>
            <person name="Gotoh A."/>
            <person name="Gotoh Y."/>
            <person name="Taniguchi I."/>
            <person name="Nakamura K."/>
            <person name="Hayashi T."/>
            <person name="Katayama T."/>
            <person name="Uemura T."/>
            <person name="Hattori Y."/>
        </authorList>
    </citation>
    <scope>NUCLEOTIDE SEQUENCE [LARGE SCALE GENOMIC DNA]</scope>
    <source>
        <strain evidence="5 6">SC-9</strain>
    </source>
</reference>
<dbReference type="Pfam" id="PF17675">
    <property type="entry name" value="APG6_N"/>
    <property type="match status" value="1"/>
</dbReference>
<dbReference type="InterPro" id="IPR038274">
    <property type="entry name" value="Atg6/Beclin_C_sf"/>
</dbReference>
<dbReference type="GO" id="GO:0034271">
    <property type="term" value="C:phosphatidylinositol 3-kinase complex, class III, type I"/>
    <property type="evidence" value="ECO:0007669"/>
    <property type="project" value="TreeGrafter"/>
</dbReference>
<gene>
    <name evidence="5" type="ORF">DASC09_041150</name>
</gene>
<comment type="caution">
    <text evidence="5">The sequence shown here is derived from an EMBL/GenBank/DDBJ whole genome shotgun (WGS) entry which is preliminary data.</text>
</comment>
<feature type="domain" description="Atg6 BARA" evidence="3">
    <location>
        <begin position="348"/>
        <end position="547"/>
    </location>
</feature>
<feature type="domain" description="Atg6/beclin coiled-coil" evidence="4">
    <location>
        <begin position="216"/>
        <end position="338"/>
    </location>
</feature>
<evidence type="ECO:0000259" key="3">
    <source>
        <dbReference type="Pfam" id="PF04111"/>
    </source>
</evidence>
<dbReference type="InterPro" id="IPR041691">
    <property type="entry name" value="Atg6/beclin_CC"/>
</dbReference>
<dbReference type="InterPro" id="IPR040455">
    <property type="entry name" value="Atg6_BARA"/>
</dbReference>
<evidence type="ECO:0000259" key="4">
    <source>
        <dbReference type="Pfam" id="PF17675"/>
    </source>
</evidence>
<organism evidence="5 6">
    <name type="scientific">Saccharomycopsis crataegensis</name>
    <dbReference type="NCBI Taxonomy" id="43959"/>
    <lineage>
        <taxon>Eukaryota</taxon>
        <taxon>Fungi</taxon>
        <taxon>Dikarya</taxon>
        <taxon>Ascomycota</taxon>
        <taxon>Saccharomycotina</taxon>
        <taxon>Saccharomycetes</taxon>
        <taxon>Saccharomycopsidaceae</taxon>
        <taxon>Saccharomycopsis</taxon>
    </lineage>
</organism>
<evidence type="ECO:0000313" key="5">
    <source>
        <dbReference type="EMBL" id="GMM36790.1"/>
    </source>
</evidence>
<dbReference type="GO" id="GO:0045324">
    <property type="term" value="P:late endosome to vacuole transport"/>
    <property type="evidence" value="ECO:0007669"/>
    <property type="project" value="TreeGrafter"/>
</dbReference>
<keyword evidence="6" id="KW-1185">Reference proteome</keyword>
<dbReference type="RefSeq" id="XP_064853786.1">
    <property type="nucleotide sequence ID" value="XM_064997714.1"/>
</dbReference>
<dbReference type="GO" id="GO:0043548">
    <property type="term" value="F:phosphatidylinositol 3-kinase binding"/>
    <property type="evidence" value="ECO:0007669"/>
    <property type="project" value="TreeGrafter"/>
</dbReference>
<dbReference type="GO" id="GO:0034272">
    <property type="term" value="C:phosphatidylinositol 3-kinase complex, class III, type II"/>
    <property type="evidence" value="ECO:0007669"/>
    <property type="project" value="TreeGrafter"/>
</dbReference>
<dbReference type="Gene3D" id="1.10.418.40">
    <property type="entry name" value="Autophagy protein 6/Beclin 1"/>
    <property type="match status" value="1"/>
</dbReference>